<feature type="transmembrane region" description="Helical" evidence="7">
    <location>
        <begin position="284"/>
        <end position="305"/>
    </location>
</feature>
<accession>A0A1V4HRN9</accession>
<evidence type="ECO:0000259" key="8">
    <source>
        <dbReference type="PROSITE" id="PS50928"/>
    </source>
</evidence>
<dbReference type="GO" id="GO:0005886">
    <property type="term" value="C:plasma membrane"/>
    <property type="evidence" value="ECO:0007669"/>
    <property type="project" value="UniProtKB-SubCell"/>
</dbReference>
<feature type="transmembrane region" description="Helical" evidence="7">
    <location>
        <begin position="127"/>
        <end position="147"/>
    </location>
</feature>
<evidence type="ECO:0000256" key="2">
    <source>
        <dbReference type="ARBA" id="ARBA00022448"/>
    </source>
</evidence>
<keyword evidence="2 7" id="KW-0813">Transport</keyword>
<comment type="subcellular location">
    <subcellularLocation>
        <location evidence="1 7">Cell membrane</location>
        <topology evidence="1 7">Multi-pass membrane protein</topology>
    </subcellularLocation>
</comment>
<dbReference type="PANTHER" id="PTHR30193">
    <property type="entry name" value="ABC TRANSPORTER PERMEASE PROTEIN"/>
    <property type="match status" value="1"/>
</dbReference>
<evidence type="ECO:0000256" key="3">
    <source>
        <dbReference type="ARBA" id="ARBA00022475"/>
    </source>
</evidence>
<dbReference type="Proteomes" id="UP000190626">
    <property type="component" value="Unassembled WGS sequence"/>
</dbReference>
<evidence type="ECO:0000313" key="9">
    <source>
        <dbReference type="EMBL" id="OPH61256.1"/>
    </source>
</evidence>
<sequence>MKERQPAAAAMNDRKTSVKTGTAKMKRNIFILSFILPTLLLYLVFTVYPLFKGIYLSLFDWSGGSETYNFIGLGNFKDLLHDDIILKTIRNDYILVIGKVIGFMLLSMFLALALTRFNMKGSSFYRIIFFLPNVLSVVVVGVLWRYVYNPNLGFLNSFISLFTEKKFDFAWLGDKWSIFALLPPAIWAGVGFTIILLVAGILSIPSSLYESADIDGASQWHQFWQITLPLSWEQIQTSVLWIVMTTLNGSFVIVTIMTFEGGVDNATQVMGSYLYLNAFKFGKFSYASAIGVLILVLSLITTATLQRLMKKETIELT</sequence>
<feature type="transmembrane region" description="Helical" evidence="7">
    <location>
        <begin position="93"/>
        <end position="115"/>
    </location>
</feature>
<feature type="domain" description="ABC transmembrane type-1" evidence="8">
    <location>
        <begin position="89"/>
        <end position="305"/>
    </location>
</feature>
<dbReference type="PROSITE" id="PS50928">
    <property type="entry name" value="ABC_TM1"/>
    <property type="match status" value="1"/>
</dbReference>
<dbReference type="InterPro" id="IPR051393">
    <property type="entry name" value="ABC_transporter_permease"/>
</dbReference>
<dbReference type="EMBL" id="MBTG01000002">
    <property type="protein sequence ID" value="OPH61256.1"/>
    <property type="molecule type" value="Genomic_DNA"/>
</dbReference>
<reference evidence="10" key="1">
    <citation type="submission" date="2016-07" db="EMBL/GenBank/DDBJ databases">
        <authorList>
            <person name="Florea S."/>
            <person name="Webb J.S."/>
            <person name="Jaromczyk J."/>
            <person name="Schardl C.L."/>
        </authorList>
    </citation>
    <scope>NUCLEOTIDE SEQUENCE [LARGE SCALE GENOMIC DNA]</scope>
    <source>
        <strain evidence="10">CY1</strain>
    </source>
</reference>
<evidence type="ECO:0000313" key="10">
    <source>
        <dbReference type="Proteomes" id="UP000190626"/>
    </source>
</evidence>
<dbReference type="SUPFAM" id="SSF161098">
    <property type="entry name" value="MetI-like"/>
    <property type="match status" value="1"/>
</dbReference>
<keyword evidence="5 7" id="KW-1133">Transmembrane helix</keyword>
<evidence type="ECO:0000256" key="5">
    <source>
        <dbReference type="ARBA" id="ARBA00022989"/>
    </source>
</evidence>
<name>A0A1V4HRN9_9BACL</name>
<protein>
    <submittedName>
        <fullName evidence="9">ABC transporter permease</fullName>
    </submittedName>
</protein>
<evidence type="ECO:0000256" key="6">
    <source>
        <dbReference type="ARBA" id="ARBA00023136"/>
    </source>
</evidence>
<evidence type="ECO:0000256" key="4">
    <source>
        <dbReference type="ARBA" id="ARBA00022692"/>
    </source>
</evidence>
<keyword evidence="3" id="KW-1003">Cell membrane</keyword>
<feature type="transmembrane region" description="Helical" evidence="7">
    <location>
        <begin position="176"/>
        <end position="202"/>
    </location>
</feature>
<evidence type="ECO:0000256" key="7">
    <source>
        <dbReference type="RuleBase" id="RU363032"/>
    </source>
</evidence>
<dbReference type="RefSeq" id="WP_079409263.1">
    <property type="nucleotide sequence ID" value="NZ_MBTG01000002.1"/>
</dbReference>
<organism evidence="9 10">
    <name type="scientific">Paenibacillus ferrarius</name>
    <dbReference type="NCBI Taxonomy" id="1469647"/>
    <lineage>
        <taxon>Bacteria</taxon>
        <taxon>Bacillati</taxon>
        <taxon>Bacillota</taxon>
        <taxon>Bacilli</taxon>
        <taxon>Bacillales</taxon>
        <taxon>Paenibacillaceae</taxon>
        <taxon>Paenibacillus</taxon>
    </lineage>
</organism>
<dbReference type="STRING" id="1469647.BC351_15045"/>
<dbReference type="Pfam" id="PF00528">
    <property type="entry name" value="BPD_transp_1"/>
    <property type="match status" value="1"/>
</dbReference>
<keyword evidence="10" id="KW-1185">Reference proteome</keyword>
<evidence type="ECO:0000256" key="1">
    <source>
        <dbReference type="ARBA" id="ARBA00004651"/>
    </source>
</evidence>
<comment type="caution">
    <text evidence="9">The sequence shown here is derived from an EMBL/GenBank/DDBJ whole genome shotgun (WGS) entry which is preliminary data.</text>
</comment>
<dbReference type="OrthoDB" id="152280at2"/>
<gene>
    <name evidence="9" type="ORF">BC351_15045</name>
</gene>
<dbReference type="InterPro" id="IPR035906">
    <property type="entry name" value="MetI-like_sf"/>
</dbReference>
<dbReference type="InterPro" id="IPR000515">
    <property type="entry name" value="MetI-like"/>
</dbReference>
<keyword evidence="6 7" id="KW-0472">Membrane</keyword>
<dbReference type="PANTHER" id="PTHR30193:SF37">
    <property type="entry name" value="INNER MEMBRANE ABC TRANSPORTER PERMEASE PROTEIN YCJO"/>
    <property type="match status" value="1"/>
</dbReference>
<dbReference type="CDD" id="cd06261">
    <property type="entry name" value="TM_PBP2"/>
    <property type="match status" value="1"/>
</dbReference>
<dbReference type="AlphaFoldDB" id="A0A1V4HRN9"/>
<feature type="transmembrane region" description="Helical" evidence="7">
    <location>
        <begin position="29"/>
        <end position="51"/>
    </location>
</feature>
<dbReference type="GO" id="GO:0055085">
    <property type="term" value="P:transmembrane transport"/>
    <property type="evidence" value="ECO:0007669"/>
    <property type="project" value="InterPro"/>
</dbReference>
<dbReference type="Gene3D" id="1.10.3720.10">
    <property type="entry name" value="MetI-like"/>
    <property type="match status" value="1"/>
</dbReference>
<keyword evidence="4 7" id="KW-0812">Transmembrane</keyword>
<comment type="similarity">
    <text evidence="7">Belongs to the binding-protein-dependent transport system permease family.</text>
</comment>
<proteinExistence type="inferred from homology"/>
<feature type="transmembrane region" description="Helical" evidence="7">
    <location>
        <begin position="239"/>
        <end position="259"/>
    </location>
</feature>